<evidence type="ECO:0000256" key="3">
    <source>
        <dbReference type="ARBA" id="ARBA00023125"/>
    </source>
</evidence>
<keyword evidence="3" id="KW-0238">DNA-binding</keyword>
<dbReference type="InterPro" id="IPR005119">
    <property type="entry name" value="LysR_subst-bd"/>
</dbReference>
<evidence type="ECO:0000256" key="2">
    <source>
        <dbReference type="ARBA" id="ARBA00023015"/>
    </source>
</evidence>
<keyword evidence="4" id="KW-0804">Transcription</keyword>
<keyword evidence="2" id="KW-0805">Transcription regulation</keyword>
<name>A0ABW1J8Y7_9PSEU</name>
<dbReference type="PANTHER" id="PTHR30537:SF3">
    <property type="entry name" value="TRANSCRIPTIONAL REGULATORY PROTEIN"/>
    <property type="match status" value="1"/>
</dbReference>
<dbReference type="Gene3D" id="3.40.190.290">
    <property type="match status" value="1"/>
</dbReference>
<dbReference type="Gene3D" id="1.10.10.10">
    <property type="entry name" value="Winged helix-like DNA-binding domain superfamily/Winged helix DNA-binding domain"/>
    <property type="match status" value="1"/>
</dbReference>
<dbReference type="SUPFAM" id="SSF53850">
    <property type="entry name" value="Periplasmic binding protein-like II"/>
    <property type="match status" value="1"/>
</dbReference>
<evidence type="ECO:0000256" key="1">
    <source>
        <dbReference type="ARBA" id="ARBA00009437"/>
    </source>
</evidence>
<keyword evidence="7" id="KW-1185">Reference proteome</keyword>
<dbReference type="PANTHER" id="PTHR30537">
    <property type="entry name" value="HTH-TYPE TRANSCRIPTIONAL REGULATOR"/>
    <property type="match status" value="1"/>
</dbReference>
<dbReference type="Proteomes" id="UP001596302">
    <property type="component" value="Unassembled WGS sequence"/>
</dbReference>
<dbReference type="InterPro" id="IPR058163">
    <property type="entry name" value="LysR-type_TF_proteobact-type"/>
</dbReference>
<feature type="domain" description="HTH lysR-type" evidence="5">
    <location>
        <begin position="4"/>
        <end position="61"/>
    </location>
</feature>
<evidence type="ECO:0000313" key="7">
    <source>
        <dbReference type="Proteomes" id="UP001596302"/>
    </source>
</evidence>
<dbReference type="EMBL" id="JBHSQW010000044">
    <property type="protein sequence ID" value="MFC5996999.1"/>
    <property type="molecule type" value="Genomic_DNA"/>
</dbReference>
<dbReference type="InterPro" id="IPR036390">
    <property type="entry name" value="WH_DNA-bd_sf"/>
</dbReference>
<dbReference type="InterPro" id="IPR000847">
    <property type="entry name" value="LysR_HTH_N"/>
</dbReference>
<gene>
    <name evidence="6" type="ORF">ACFQE5_22565</name>
</gene>
<accession>A0ABW1J8Y7</accession>
<proteinExistence type="inferred from homology"/>
<evidence type="ECO:0000256" key="4">
    <source>
        <dbReference type="ARBA" id="ARBA00023163"/>
    </source>
</evidence>
<dbReference type="Pfam" id="PF03466">
    <property type="entry name" value="LysR_substrate"/>
    <property type="match status" value="1"/>
</dbReference>
<sequence length="299" mass="33365">MSRVRADDLLYLLALARTGHMGDAAQRLGVEHTTVSRRVAALEKAIGRRLVDRTTRGWLLTDDGEQLIPHAERIESALHGVDQLAVSPRSLSLGGTVRIASTDGIGSTVVAEALVELRRAHPRLEIELTTAMRRFDITSKDYDVAITVQRLPSQRLEVRPLTDYSLGLYATRGYLETHPPVRNREDLENHALAWYIDSLLDIPELDVFDASVISRRRALRSSNIFGQLSFVTAGGGIGLLPKYLAIQRPELQRVLADEVSVRLTFWLVTRKQSLALARVQAAVQCLTTYVASTQDRFLY</sequence>
<comment type="caution">
    <text evidence="6">The sequence shown here is derived from an EMBL/GenBank/DDBJ whole genome shotgun (WGS) entry which is preliminary data.</text>
</comment>
<evidence type="ECO:0000313" key="6">
    <source>
        <dbReference type="EMBL" id="MFC5996999.1"/>
    </source>
</evidence>
<dbReference type="Pfam" id="PF00126">
    <property type="entry name" value="HTH_1"/>
    <property type="match status" value="1"/>
</dbReference>
<evidence type="ECO:0000259" key="5">
    <source>
        <dbReference type="PROSITE" id="PS50931"/>
    </source>
</evidence>
<dbReference type="RefSeq" id="WP_379587896.1">
    <property type="nucleotide sequence ID" value="NZ_JBHSQW010000044.1"/>
</dbReference>
<dbReference type="PROSITE" id="PS50931">
    <property type="entry name" value="HTH_LYSR"/>
    <property type="match status" value="1"/>
</dbReference>
<reference evidence="7" key="1">
    <citation type="journal article" date="2019" name="Int. J. Syst. Evol. Microbiol.">
        <title>The Global Catalogue of Microorganisms (GCM) 10K type strain sequencing project: providing services to taxonomists for standard genome sequencing and annotation.</title>
        <authorList>
            <consortium name="The Broad Institute Genomics Platform"/>
            <consortium name="The Broad Institute Genome Sequencing Center for Infectious Disease"/>
            <person name="Wu L."/>
            <person name="Ma J."/>
        </authorList>
    </citation>
    <scope>NUCLEOTIDE SEQUENCE [LARGE SCALE GENOMIC DNA]</scope>
    <source>
        <strain evidence="7">CCM 8391</strain>
    </source>
</reference>
<protein>
    <submittedName>
        <fullName evidence="6">LysR family transcriptional regulator</fullName>
    </submittedName>
</protein>
<dbReference type="SUPFAM" id="SSF46785">
    <property type="entry name" value="Winged helix' DNA-binding domain"/>
    <property type="match status" value="1"/>
</dbReference>
<dbReference type="InterPro" id="IPR036388">
    <property type="entry name" value="WH-like_DNA-bd_sf"/>
</dbReference>
<comment type="similarity">
    <text evidence="1">Belongs to the LysR transcriptional regulatory family.</text>
</comment>
<organism evidence="6 7">
    <name type="scientific">Pseudonocardia hispaniensis</name>
    <dbReference type="NCBI Taxonomy" id="904933"/>
    <lineage>
        <taxon>Bacteria</taxon>
        <taxon>Bacillati</taxon>
        <taxon>Actinomycetota</taxon>
        <taxon>Actinomycetes</taxon>
        <taxon>Pseudonocardiales</taxon>
        <taxon>Pseudonocardiaceae</taxon>
        <taxon>Pseudonocardia</taxon>
    </lineage>
</organism>